<feature type="compositionally biased region" description="Acidic residues" evidence="1">
    <location>
        <begin position="290"/>
        <end position="301"/>
    </location>
</feature>
<feature type="region of interest" description="Disordered" evidence="1">
    <location>
        <begin position="14"/>
        <end position="39"/>
    </location>
</feature>
<keyword evidence="2" id="KW-1185">Reference proteome</keyword>
<feature type="compositionally biased region" description="Basic residues" evidence="1">
    <location>
        <begin position="276"/>
        <end position="286"/>
    </location>
</feature>
<evidence type="ECO:0000256" key="1">
    <source>
        <dbReference type="SAM" id="MobiDB-lite"/>
    </source>
</evidence>
<evidence type="ECO:0000313" key="3">
    <source>
        <dbReference type="RefSeq" id="XP_010431237.1"/>
    </source>
</evidence>
<reference evidence="3" key="2">
    <citation type="submission" date="2025-08" db="UniProtKB">
        <authorList>
            <consortium name="RefSeq"/>
        </authorList>
    </citation>
    <scope>IDENTIFICATION</scope>
    <source>
        <tissue evidence="3">Leaf</tissue>
    </source>
</reference>
<organism evidence="2 3">
    <name type="scientific">Camelina sativa</name>
    <name type="common">False flax</name>
    <name type="synonym">Myagrum sativum</name>
    <dbReference type="NCBI Taxonomy" id="90675"/>
    <lineage>
        <taxon>Eukaryota</taxon>
        <taxon>Viridiplantae</taxon>
        <taxon>Streptophyta</taxon>
        <taxon>Embryophyta</taxon>
        <taxon>Tracheophyta</taxon>
        <taxon>Spermatophyta</taxon>
        <taxon>Magnoliopsida</taxon>
        <taxon>eudicotyledons</taxon>
        <taxon>Gunneridae</taxon>
        <taxon>Pentapetalae</taxon>
        <taxon>rosids</taxon>
        <taxon>malvids</taxon>
        <taxon>Brassicales</taxon>
        <taxon>Brassicaceae</taxon>
        <taxon>Camelineae</taxon>
        <taxon>Camelina</taxon>
    </lineage>
</organism>
<sequence>MDCSFPALKLVQGDSANNFTAPQQPPSPPHRDHPLPLNENSPMMTFYDIGSCPVPPSTSCLKLRNNIDSLLPKLVGFAGVLDMTAYHKPDFFEKKINQRRDLVKGRITVVSTEPPLEGKQKRPDQLIKQLMHKFVLENPEIPVLLISNDVRFASCLRELTASKYTVILAHDKNAEKELTGAVEKTIDWELLAKGEQGKPYQNYLIEEDEKYFQATGKRGPLYKAREQEKMAKEEIHKKKLIDMDKKYFDATGKQGTRYKEWEEKKRKREERESPNKKRKKGKKGKKHVEEEDEGFGGESND</sequence>
<evidence type="ECO:0000313" key="2">
    <source>
        <dbReference type="Proteomes" id="UP000694864"/>
    </source>
</evidence>
<protein>
    <submittedName>
        <fullName evidence="3">Uncharacterized protein LOC104715540</fullName>
    </submittedName>
</protein>
<dbReference type="GeneID" id="104715540"/>
<accession>A0ABM0TTP7</accession>
<reference evidence="2" key="1">
    <citation type="journal article" date="2014" name="Nat. Commun.">
        <title>The emerging biofuel crop Camelina sativa retains a highly undifferentiated hexaploid genome structure.</title>
        <authorList>
            <person name="Kagale S."/>
            <person name="Koh C."/>
            <person name="Nixon J."/>
            <person name="Bollina V."/>
            <person name="Clarke W.E."/>
            <person name="Tuteja R."/>
            <person name="Spillane C."/>
            <person name="Robinson S.J."/>
            <person name="Links M.G."/>
            <person name="Clarke C."/>
            <person name="Higgins E.E."/>
            <person name="Huebert T."/>
            <person name="Sharpe A.G."/>
            <person name="Parkin I.A."/>
        </authorList>
    </citation>
    <scope>NUCLEOTIDE SEQUENCE [LARGE SCALE GENOMIC DNA]</scope>
    <source>
        <strain evidence="2">cv. DH55</strain>
    </source>
</reference>
<feature type="compositionally biased region" description="Basic and acidic residues" evidence="1">
    <location>
        <begin position="257"/>
        <end position="275"/>
    </location>
</feature>
<dbReference type="PANTHER" id="PTHR14379">
    <property type="entry name" value="LIMKAIN B LKAP"/>
    <property type="match status" value="1"/>
</dbReference>
<dbReference type="RefSeq" id="XP_010431237.1">
    <property type="nucleotide sequence ID" value="XM_010432935.2"/>
</dbReference>
<dbReference type="PANTHER" id="PTHR14379:SF3">
    <property type="entry name" value="MEIOSIS REGULATOR AND MRNA STABILITY FACTOR 1"/>
    <property type="match status" value="1"/>
</dbReference>
<dbReference type="InterPro" id="IPR024768">
    <property type="entry name" value="Marf1"/>
</dbReference>
<name>A0ABM0TTP7_CAMSA</name>
<gene>
    <name evidence="3" type="primary">LOC104715540</name>
</gene>
<feature type="region of interest" description="Disordered" evidence="1">
    <location>
        <begin position="255"/>
        <end position="301"/>
    </location>
</feature>
<proteinExistence type="predicted"/>
<dbReference type="Proteomes" id="UP000694864">
    <property type="component" value="Chromosome 9"/>
</dbReference>